<feature type="chain" id="PRO_5045506782" evidence="5">
    <location>
        <begin position="22"/>
        <end position="175"/>
    </location>
</feature>
<evidence type="ECO:0000256" key="3">
    <source>
        <dbReference type="ARBA" id="ARBA00022982"/>
    </source>
</evidence>
<reference evidence="7 8" key="1">
    <citation type="submission" date="2024-03" db="EMBL/GenBank/DDBJ databases">
        <title>Flavobacterium soyae.</title>
        <authorList>
            <person name="Zheng W."/>
        </authorList>
    </citation>
    <scope>NUCLEOTIDE SEQUENCE [LARGE SCALE GENOMIC DNA]</scope>
    <source>
        <strain evidence="7 8">55</strain>
    </source>
</reference>
<dbReference type="EMBL" id="CP150845">
    <property type="protein sequence ID" value="WYZ18526.1"/>
    <property type="molecule type" value="Genomic_DNA"/>
</dbReference>
<keyword evidence="4" id="KW-0186">Copper</keyword>
<dbReference type="SUPFAM" id="SSF49503">
    <property type="entry name" value="Cupredoxins"/>
    <property type="match status" value="1"/>
</dbReference>
<dbReference type="Gene3D" id="2.60.40.420">
    <property type="entry name" value="Cupredoxins - blue copper proteins"/>
    <property type="match status" value="1"/>
</dbReference>
<evidence type="ECO:0000256" key="1">
    <source>
        <dbReference type="ARBA" id="ARBA00022448"/>
    </source>
</evidence>
<evidence type="ECO:0000313" key="8">
    <source>
        <dbReference type="Proteomes" id="UP001623852"/>
    </source>
</evidence>
<dbReference type="PANTHER" id="PTHR38439:SF2">
    <property type="entry name" value="OUTER MEMBRANE PROTEIN H.8"/>
    <property type="match status" value="1"/>
</dbReference>
<accession>A0ABZ2UFF9</accession>
<dbReference type="InterPro" id="IPR050845">
    <property type="entry name" value="Cu-binding_ET"/>
</dbReference>
<feature type="domain" description="Blue (type 1) copper" evidence="6">
    <location>
        <begin position="55"/>
        <end position="175"/>
    </location>
</feature>
<dbReference type="PROSITE" id="PS00196">
    <property type="entry name" value="COPPER_BLUE"/>
    <property type="match status" value="1"/>
</dbReference>
<proteinExistence type="predicted"/>
<dbReference type="InterPro" id="IPR008972">
    <property type="entry name" value="Cupredoxin"/>
</dbReference>
<dbReference type="Proteomes" id="UP001623852">
    <property type="component" value="Chromosome"/>
</dbReference>
<name>A0ABZ2UFF9_9FLAO</name>
<gene>
    <name evidence="7" type="primary">azu</name>
    <name evidence="7" type="ORF">AABD74_15285</name>
</gene>
<keyword evidence="3" id="KW-0249">Electron transport</keyword>
<dbReference type="PROSITE" id="PS51257">
    <property type="entry name" value="PROKAR_LIPOPROTEIN"/>
    <property type="match status" value="1"/>
</dbReference>
<dbReference type="InterPro" id="IPR014068">
    <property type="entry name" value="Azurin"/>
</dbReference>
<dbReference type="PANTHER" id="PTHR38439">
    <property type="entry name" value="AURACYANIN-B"/>
    <property type="match status" value="1"/>
</dbReference>
<evidence type="ECO:0000256" key="2">
    <source>
        <dbReference type="ARBA" id="ARBA00022723"/>
    </source>
</evidence>
<evidence type="ECO:0000256" key="4">
    <source>
        <dbReference type="ARBA" id="ARBA00023008"/>
    </source>
</evidence>
<protein>
    <submittedName>
        <fullName evidence="7">Azurin</fullName>
    </submittedName>
</protein>
<evidence type="ECO:0000259" key="6">
    <source>
        <dbReference type="Pfam" id="PF00127"/>
    </source>
</evidence>
<dbReference type="InterPro" id="IPR000923">
    <property type="entry name" value="BlueCu_1"/>
</dbReference>
<keyword evidence="1" id="KW-0813">Transport</keyword>
<dbReference type="InterPro" id="IPR028871">
    <property type="entry name" value="BlueCu_1_BS"/>
</dbReference>
<dbReference type="NCBIfam" id="TIGR02695">
    <property type="entry name" value="azurin"/>
    <property type="match status" value="1"/>
</dbReference>
<keyword evidence="2" id="KW-0479">Metal-binding</keyword>
<feature type="signal peptide" evidence="5">
    <location>
        <begin position="1"/>
        <end position="21"/>
    </location>
</feature>
<keyword evidence="5" id="KW-0732">Signal</keyword>
<dbReference type="CDD" id="cd13922">
    <property type="entry name" value="Azurin"/>
    <property type="match status" value="1"/>
</dbReference>
<dbReference type="RefSeq" id="WP_406843435.1">
    <property type="nucleotide sequence ID" value="NZ_CP150845.1"/>
</dbReference>
<evidence type="ECO:0000313" key="7">
    <source>
        <dbReference type="EMBL" id="WYZ18526.1"/>
    </source>
</evidence>
<sequence length="175" mass="19200">MKKSFKITIAVAIFAIFSLFSCGKKDSKEIEPVATPTTEEPYEEHPIETPVATNDLHIESNDQMQYSVNELRAPAGKITLTLKHVGKMEKTAMGHNLVILKPGTDISDFTLKAVEAKDTDYIPASEKAKVIAHTKVIGGGESDIIEFTIDEPGTYDFICSFPGHVSMMKGKLIVE</sequence>
<keyword evidence="8" id="KW-1185">Reference proteome</keyword>
<evidence type="ECO:0000256" key="5">
    <source>
        <dbReference type="SAM" id="SignalP"/>
    </source>
</evidence>
<dbReference type="Pfam" id="PF00127">
    <property type="entry name" value="Copper-bind"/>
    <property type="match status" value="1"/>
</dbReference>
<organism evidence="7 8">
    <name type="scientific">Flavobacterium soyae</name>
    <dbReference type="NCBI Taxonomy" id="2903098"/>
    <lineage>
        <taxon>Bacteria</taxon>
        <taxon>Pseudomonadati</taxon>
        <taxon>Bacteroidota</taxon>
        <taxon>Flavobacteriia</taxon>
        <taxon>Flavobacteriales</taxon>
        <taxon>Flavobacteriaceae</taxon>
        <taxon>Flavobacterium</taxon>
    </lineage>
</organism>